<sequence length="534" mass="61255">MSIIHIVTFGLLLFIQQVYSKAKYEINVIPIDKEIFEAGVNNQIRISLWSKTRNWPVSLEEIEPLDNSLISVAVISNDLRAFTQFTMEDFPQYNNETNLPREANYFDIDYIFPIAGDYTITIKCRPYKRNASVNKVIHVEGKKGTKMNVDNALLPSDPNKTKTIYYKPVQLDNIKSIYRLPIIPHTNIIPEKDLKDELKKATGPIYCTKITFKDSIKKGYCSDTVLKFFKVELKEGKIKEKSVKDLFQYNNVPIRAILANNENSDYDIVQGHILKDADDHFPSCGNKITPPTEMVYGPDFGFSLPFREFGTYQIIFEISHSYDEKTYLLTPNVVVRVTENKDEHVEYAPQDYIDDDTNYDEFIQNVINKQISVPDSNIPVEDNDSNKPIEDGNTDEKTGEKVEDSSKQPLEKPIDEDPENTKITTSTKVATNTETPSPDDNQISDFTHGNIIIFGLAGIIGVSGFLFNKHKSKFNHNETIPKEYNQIYDDNNDDEDEENFEKIELLDTKSNISMDIENEEVLDTEDYTLMEDDN</sequence>
<evidence type="ECO:0000313" key="4">
    <source>
        <dbReference type="EMBL" id="ORX84708.1"/>
    </source>
</evidence>
<gene>
    <name evidence="4" type="ORF">BCR32DRAFT_266151</name>
</gene>
<feature type="compositionally biased region" description="Basic and acidic residues" evidence="1">
    <location>
        <begin position="384"/>
        <end position="415"/>
    </location>
</feature>
<dbReference type="AlphaFoldDB" id="A0A1Y1XG24"/>
<keyword evidence="2" id="KW-0812">Transmembrane</keyword>
<dbReference type="Proteomes" id="UP000193944">
    <property type="component" value="Unassembled WGS sequence"/>
</dbReference>
<evidence type="ECO:0000256" key="3">
    <source>
        <dbReference type="SAM" id="SignalP"/>
    </source>
</evidence>
<keyword evidence="2" id="KW-0472">Membrane</keyword>
<accession>A0A1Y1XG24</accession>
<protein>
    <submittedName>
        <fullName evidence="4">Uncharacterized protein</fullName>
    </submittedName>
</protein>
<feature type="transmembrane region" description="Helical" evidence="2">
    <location>
        <begin position="446"/>
        <end position="467"/>
    </location>
</feature>
<evidence type="ECO:0000256" key="2">
    <source>
        <dbReference type="SAM" id="Phobius"/>
    </source>
</evidence>
<feature type="region of interest" description="Disordered" evidence="1">
    <location>
        <begin position="373"/>
        <end position="443"/>
    </location>
</feature>
<dbReference type="OrthoDB" id="2140749at2759"/>
<proteinExistence type="predicted"/>
<feature type="signal peptide" evidence="3">
    <location>
        <begin position="1"/>
        <end position="20"/>
    </location>
</feature>
<feature type="chain" id="PRO_5013141457" evidence="3">
    <location>
        <begin position="21"/>
        <end position="534"/>
    </location>
</feature>
<keyword evidence="2" id="KW-1133">Transmembrane helix</keyword>
<evidence type="ECO:0000313" key="5">
    <source>
        <dbReference type="Proteomes" id="UP000193944"/>
    </source>
</evidence>
<reference evidence="4 5" key="1">
    <citation type="submission" date="2016-08" db="EMBL/GenBank/DDBJ databases">
        <title>A Parts List for Fungal Cellulosomes Revealed by Comparative Genomics.</title>
        <authorList>
            <consortium name="DOE Joint Genome Institute"/>
            <person name="Haitjema C.H."/>
            <person name="Gilmore S.P."/>
            <person name="Henske J.K."/>
            <person name="Solomon K.V."/>
            <person name="De Groot R."/>
            <person name="Kuo A."/>
            <person name="Mondo S.J."/>
            <person name="Salamov A.A."/>
            <person name="Labutti K."/>
            <person name="Zhao Z."/>
            <person name="Chiniquy J."/>
            <person name="Barry K."/>
            <person name="Brewer H.M."/>
            <person name="Purvine S.O."/>
            <person name="Wright A.T."/>
            <person name="Boxma B."/>
            <person name="Van Alen T."/>
            <person name="Hackstein J.H."/>
            <person name="Baker S.E."/>
            <person name="Grigoriev I.V."/>
            <person name="O'Malley M.A."/>
        </authorList>
    </citation>
    <scope>NUCLEOTIDE SEQUENCE [LARGE SCALE GENOMIC DNA]</scope>
    <source>
        <strain evidence="4 5">S4</strain>
    </source>
</reference>
<evidence type="ECO:0000256" key="1">
    <source>
        <dbReference type="SAM" id="MobiDB-lite"/>
    </source>
</evidence>
<organism evidence="4 5">
    <name type="scientific">Anaeromyces robustus</name>
    <dbReference type="NCBI Taxonomy" id="1754192"/>
    <lineage>
        <taxon>Eukaryota</taxon>
        <taxon>Fungi</taxon>
        <taxon>Fungi incertae sedis</taxon>
        <taxon>Chytridiomycota</taxon>
        <taxon>Chytridiomycota incertae sedis</taxon>
        <taxon>Neocallimastigomycetes</taxon>
        <taxon>Neocallimastigales</taxon>
        <taxon>Neocallimastigaceae</taxon>
        <taxon>Anaeromyces</taxon>
    </lineage>
</organism>
<name>A0A1Y1XG24_9FUNG</name>
<reference evidence="4 5" key="2">
    <citation type="submission" date="2016-08" db="EMBL/GenBank/DDBJ databases">
        <title>Pervasive Adenine N6-methylation of Active Genes in Fungi.</title>
        <authorList>
            <consortium name="DOE Joint Genome Institute"/>
            <person name="Mondo S.J."/>
            <person name="Dannebaum R.O."/>
            <person name="Kuo R.C."/>
            <person name="Labutti K."/>
            <person name="Haridas S."/>
            <person name="Kuo A."/>
            <person name="Salamov A."/>
            <person name="Ahrendt S.R."/>
            <person name="Lipzen A."/>
            <person name="Sullivan W."/>
            <person name="Andreopoulos W.B."/>
            <person name="Clum A."/>
            <person name="Lindquist E."/>
            <person name="Daum C."/>
            <person name="Ramamoorthy G.K."/>
            <person name="Gryganskyi A."/>
            <person name="Culley D."/>
            <person name="Magnuson J.K."/>
            <person name="James T.Y."/>
            <person name="O'Malley M.A."/>
            <person name="Stajich J.E."/>
            <person name="Spatafora J.W."/>
            <person name="Visel A."/>
            <person name="Grigoriev I.V."/>
        </authorList>
    </citation>
    <scope>NUCLEOTIDE SEQUENCE [LARGE SCALE GENOMIC DNA]</scope>
    <source>
        <strain evidence="4 5">S4</strain>
    </source>
</reference>
<feature type="compositionally biased region" description="Polar residues" evidence="1">
    <location>
        <begin position="421"/>
        <end position="443"/>
    </location>
</feature>
<dbReference type="STRING" id="1754192.A0A1Y1XG24"/>
<keyword evidence="5" id="KW-1185">Reference proteome</keyword>
<keyword evidence="3" id="KW-0732">Signal</keyword>
<dbReference type="EMBL" id="MCFG01000047">
    <property type="protein sequence ID" value="ORX84708.1"/>
    <property type="molecule type" value="Genomic_DNA"/>
</dbReference>
<comment type="caution">
    <text evidence="4">The sequence shown here is derived from an EMBL/GenBank/DDBJ whole genome shotgun (WGS) entry which is preliminary data.</text>
</comment>